<evidence type="ECO:0000256" key="2">
    <source>
        <dbReference type="ARBA" id="ARBA00022737"/>
    </source>
</evidence>
<feature type="non-terminal residue" evidence="7">
    <location>
        <position position="184"/>
    </location>
</feature>
<proteinExistence type="predicted"/>
<feature type="disulfide bond" evidence="5">
    <location>
        <begin position="97"/>
        <end position="124"/>
    </location>
</feature>
<dbReference type="PANTHER" id="PTHR19325">
    <property type="entry name" value="COMPLEMENT COMPONENT-RELATED SUSHI DOMAIN-CONTAINING"/>
    <property type="match status" value="1"/>
</dbReference>
<name>A0ABU7C4I7_9TELE</name>
<dbReference type="InterPro" id="IPR035976">
    <property type="entry name" value="Sushi/SCR/CCP_sf"/>
</dbReference>
<reference evidence="7 8" key="1">
    <citation type="submission" date="2021-07" db="EMBL/GenBank/DDBJ databases">
        <authorList>
            <person name="Palmer J.M."/>
        </authorList>
    </citation>
    <scope>NUCLEOTIDE SEQUENCE [LARGE SCALE GENOMIC DNA]</scope>
    <source>
        <strain evidence="7 8">AT_MEX2019</strain>
        <tissue evidence="7">Muscle</tissue>
    </source>
</reference>
<dbReference type="PANTHER" id="PTHR19325:SF43">
    <property type="entry name" value="SUSHI, VON WILLEBRAND FACTOR TYPE A, EGF AND PENTRAXIN DOMAIN-CONTAINING PROTEIN 1"/>
    <property type="match status" value="1"/>
</dbReference>
<keyword evidence="8" id="KW-1185">Reference proteome</keyword>
<evidence type="ECO:0000256" key="4">
    <source>
        <dbReference type="ARBA" id="ARBA00023180"/>
    </source>
</evidence>
<dbReference type="PROSITE" id="PS50923">
    <property type="entry name" value="SUSHI"/>
    <property type="match status" value="2"/>
</dbReference>
<evidence type="ECO:0000259" key="6">
    <source>
        <dbReference type="PROSITE" id="PS50923"/>
    </source>
</evidence>
<dbReference type="Gene3D" id="2.10.50.10">
    <property type="entry name" value="Tumor Necrosis Factor Receptor, subunit A, domain 2"/>
    <property type="match status" value="1"/>
</dbReference>
<comment type="caution">
    <text evidence="5">Lacks conserved residue(s) required for the propagation of feature annotation.</text>
</comment>
<comment type="caution">
    <text evidence="7">The sequence shown here is derived from an EMBL/GenBank/DDBJ whole genome shotgun (WGS) entry which is preliminary data.</text>
</comment>
<evidence type="ECO:0000313" key="8">
    <source>
        <dbReference type="Proteomes" id="UP001345963"/>
    </source>
</evidence>
<protein>
    <submittedName>
        <fullName evidence="7">Sushi, von Willebrand factor type A, EGF and pentraxin domain-containing protein 1</fullName>
    </submittedName>
</protein>
<dbReference type="EMBL" id="JAHUTI010079396">
    <property type="protein sequence ID" value="MED6257636.1"/>
    <property type="molecule type" value="Genomic_DNA"/>
</dbReference>
<feature type="domain" description="Sushi" evidence="6">
    <location>
        <begin position="127"/>
        <end position="184"/>
    </location>
</feature>
<sequence length="184" mass="19505">MAVVVAHLCSFSSCPPGTYKPEAIPGGLTTCLSCPDAKHTSQPGSTTLDDCACKPGYQPIGMTCQVVYCPAQTPPENGFFVQNVCNNHFEAACGVRCQPGFELHGTGIRLCQADGSWSGTPASCRVRSCPPLSRPQHGLLRCSDGGAYRTQCQVGCERGYRLEGNSTVTCQANSQWSGPLPRCV</sequence>
<accession>A0ABU7C4I7</accession>
<dbReference type="InterPro" id="IPR011641">
    <property type="entry name" value="Tyr-kin_ephrin_A/B_rcpt-like"/>
</dbReference>
<dbReference type="Pfam" id="PF00084">
    <property type="entry name" value="Sushi"/>
    <property type="match status" value="2"/>
</dbReference>
<gene>
    <name evidence="7" type="primary">SVEP1_3</name>
    <name evidence="7" type="ORF">ATANTOWER_028538</name>
</gene>
<dbReference type="SUPFAM" id="SSF57535">
    <property type="entry name" value="Complement control module/SCR domain"/>
    <property type="match status" value="2"/>
</dbReference>
<dbReference type="Proteomes" id="UP001345963">
    <property type="component" value="Unassembled WGS sequence"/>
</dbReference>
<dbReference type="SMART" id="SM00032">
    <property type="entry name" value="CCP"/>
    <property type="match status" value="2"/>
</dbReference>
<evidence type="ECO:0000256" key="1">
    <source>
        <dbReference type="ARBA" id="ARBA00022659"/>
    </source>
</evidence>
<evidence type="ECO:0000256" key="3">
    <source>
        <dbReference type="ARBA" id="ARBA00023157"/>
    </source>
</evidence>
<keyword evidence="3 5" id="KW-1015">Disulfide bond</keyword>
<keyword evidence="2" id="KW-0677">Repeat</keyword>
<keyword evidence="4" id="KW-0325">Glycoprotein</keyword>
<dbReference type="InterPro" id="IPR000436">
    <property type="entry name" value="Sushi_SCR_CCP_dom"/>
</dbReference>
<dbReference type="Pfam" id="PF07699">
    <property type="entry name" value="Ephrin_rec_like"/>
    <property type="match status" value="1"/>
</dbReference>
<organism evidence="7 8">
    <name type="scientific">Ataeniobius toweri</name>
    <dbReference type="NCBI Taxonomy" id="208326"/>
    <lineage>
        <taxon>Eukaryota</taxon>
        <taxon>Metazoa</taxon>
        <taxon>Chordata</taxon>
        <taxon>Craniata</taxon>
        <taxon>Vertebrata</taxon>
        <taxon>Euteleostomi</taxon>
        <taxon>Actinopterygii</taxon>
        <taxon>Neopterygii</taxon>
        <taxon>Teleostei</taxon>
        <taxon>Neoteleostei</taxon>
        <taxon>Acanthomorphata</taxon>
        <taxon>Ovalentaria</taxon>
        <taxon>Atherinomorphae</taxon>
        <taxon>Cyprinodontiformes</taxon>
        <taxon>Goodeidae</taxon>
        <taxon>Ataeniobius</taxon>
    </lineage>
</organism>
<evidence type="ECO:0000256" key="5">
    <source>
        <dbReference type="PROSITE-ProRule" id="PRU00302"/>
    </source>
</evidence>
<keyword evidence="1 5" id="KW-0768">Sushi</keyword>
<feature type="domain" description="Sushi" evidence="6">
    <location>
        <begin position="67"/>
        <end position="126"/>
    </location>
</feature>
<dbReference type="CDD" id="cd00033">
    <property type="entry name" value="CCP"/>
    <property type="match status" value="2"/>
</dbReference>
<dbReference type="InterPro" id="IPR050350">
    <property type="entry name" value="Compl-Cell_Adhes-Reg"/>
</dbReference>
<evidence type="ECO:0000313" key="7">
    <source>
        <dbReference type="EMBL" id="MED6257636.1"/>
    </source>
</evidence>
<feature type="disulfide bond" evidence="5">
    <location>
        <begin position="156"/>
        <end position="183"/>
    </location>
</feature>
<dbReference type="Gene3D" id="2.10.70.10">
    <property type="entry name" value="Complement Module, domain 1"/>
    <property type="match status" value="2"/>
</dbReference>